<dbReference type="Proteomes" id="UP000036802">
    <property type="component" value="Unassembled WGS sequence"/>
</dbReference>
<dbReference type="AlphaFoldDB" id="A0A0L7D182"/>
<gene>
    <name evidence="1" type="ORF">BBM1114_05705</name>
</gene>
<evidence type="ECO:0000313" key="1">
    <source>
        <dbReference type="EMBL" id="KOA65643.1"/>
    </source>
</evidence>
<comment type="caution">
    <text evidence="1">The sequence shown here is derived from an EMBL/GenBank/DDBJ whole genome shotgun (WGS) entry which is preliminary data.</text>
</comment>
<dbReference type="PATRIC" id="fig|1365964.3.peg.1150"/>
<organism evidence="1 2">
    <name type="scientific">Bifidobacterium breve MCC 1114</name>
    <dbReference type="NCBI Taxonomy" id="1365964"/>
    <lineage>
        <taxon>Bacteria</taxon>
        <taxon>Bacillati</taxon>
        <taxon>Actinomycetota</taxon>
        <taxon>Actinomycetes</taxon>
        <taxon>Bifidobacteriales</taxon>
        <taxon>Bifidobacteriaceae</taxon>
        <taxon>Bifidobacterium</taxon>
    </lineage>
</organism>
<protein>
    <submittedName>
        <fullName evidence="1">Uncharacterized protein</fullName>
    </submittedName>
</protein>
<proteinExistence type="predicted"/>
<name>A0A0L7D182_BIFBR</name>
<sequence>MWGNLCLRAQYAMVKDDAIVCAPSPFIATDDWFLLGVLNSKAADWYVHQVGVTRSGGYMEYKPVFVEQIPIPQNVPEKERTRVASLAQAIQNCQGEEIFEYEKQINDMVFGLYGICNKEILALQ</sequence>
<accession>A0A0L7D182</accession>
<evidence type="ECO:0000313" key="2">
    <source>
        <dbReference type="Proteomes" id="UP000036802"/>
    </source>
</evidence>
<dbReference type="EMBL" id="AVQC01000009">
    <property type="protein sequence ID" value="KOA65643.1"/>
    <property type="molecule type" value="Genomic_DNA"/>
</dbReference>
<reference evidence="1 2" key="1">
    <citation type="journal article" date="2015" name="Int J Genomics">
        <title>Comparative Genomics Revealed Genetic Diversity and Species/Strain-Level Differences in Carbohydrate Metabolism of Three Probiotic Bifidobacterial Species.</title>
        <authorList>
            <person name="Odamaki T."/>
            <person name="Horigome A."/>
            <person name="Sugahara H."/>
            <person name="Hashikura N."/>
            <person name="Minami J."/>
            <person name="Xiao J.Z."/>
            <person name="Abe F."/>
        </authorList>
    </citation>
    <scope>NUCLEOTIDE SEQUENCE [LARGE SCALE GENOMIC DNA]</scope>
    <source>
        <strain evidence="1 2">MCC 1114</strain>
    </source>
</reference>